<sequence>MKRTLLVMMMSLFALNSYAQTSELSKDYRRSIKLYQKHKYARAIRQCIKAFEKNEGSVNADAQIFLGNLYYANQEYKEAQKAYLEAIQSLKIGSDKVILLQNYIARAKVHIKHSGNNCHPNNSIQEDLKNDLIYMSSNEKIESLDKMATYRGCEKEETATATDKCLHYYINDLVTYNFDDGLYDAINWKGHAFIGGHFTIEKDGSLSDIQPFSSHPLFELEAIRILQSITDIEPAIYDGNAVRLRENLHVHL</sequence>
<feature type="chain" id="PRO_5019380814" description="Tetratricopeptide repeat protein" evidence="1">
    <location>
        <begin position="20"/>
        <end position="252"/>
    </location>
</feature>
<dbReference type="KEGG" id="noj:EJ995_08705"/>
<evidence type="ECO:0000313" key="3">
    <source>
        <dbReference type="Proteomes" id="UP000279600"/>
    </source>
</evidence>
<dbReference type="Proteomes" id="UP000279600">
    <property type="component" value="Chromosome"/>
</dbReference>
<protein>
    <recommendedName>
        <fullName evidence="4">Tetratricopeptide repeat protein</fullName>
    </recommendedName>
</protein>
<dbReference type="InterPro" id="IPR011990">
    <property type="entry name" value="TPR-like_helical_dom_sf"/>
</dbReference>
<evidence type="ECO:0000256" key="1">
    <source>
        <dbReference type="SAM" id="SignalP"/>
    </source>
</evidence>
<proteinExistence type="predicted"/>
<accession>A0A3S9MYI9</accession>
<evidence type="ECO:0000313" key="2">
    <source>
        <dbReference type="EMBL" id="AZQ44311.1"/>
    </source>
</evidence>
<feature type="signal peptide" evidence="1">
    <location>
        <begin position="1"/>
        <end position="19"/>
    </location>
</feature>
<reference evidence="2 3" key="1">
    <citation type="submission" date="2018-12" db="EMBL/GenBank/DDBJ databases">
        <title>Complete genome of Nonlabens sp. MJ115.</title>
        <authorList>
            <person name="Choi H.S."/>
            <person name="Jung J."/>
        </authorList>
    </citation>
    <scope>NUCLEOTIDE SEQUENCE [LARGE SCALE GENOMIC DNA]</scope>
    <source>
        <strain evidence="2 3">MJ115</strain>
    </source>
</reference>
<name>A0A3S9MYI9_9FLAO</name>
<dbReference type="OrthoDB" id="1522859at2"/>
<keyword evidence="3" id="KW-1185">Reference proteome</keyword>
<dbReference type="SUPFAM" id="SSF48452">
    <property type="entry name" value="TPR-like"/>
    <property type="match status" value="1"/>
</dbReference>
<keyword evidence="1" id="KW-0732">Signal</keyword>
<dbReference type="EMBL" id="CP034549">
    <property type="protein sequence ID" value="AZQ44311.1"/>
    <property type="molecule type" value="Genomic_DNA"/>
</dbReference>
<dbReference type="AlphaFoldDB" id="A0A3S9MYI9"/>
<dbReference type="RefSeq" id="WP_126447624.1">
    <property type="nucleotide sequence ID" value="NZ_CP034549.1"/>
</dbReference>
<organism evidence="2 3">
    <name type="scientific">Nonlabens ponticola</name>
    <dbReference type="NCBI Taxonomy" id="2496866"/>
    <lineage>
        <taxon>Bacteria</taxon>
        <taxon>Pseudomonadati</taxon>
        <taxon>Bacteroidota</taxon>
        <taxon>Flavobacteriia</taxon>
        <taxon>Flavobacteriales</taxon>
        <taxon>Flavobacteriaceae</taxon>
        <taxon>Nonlabens</taxon>
    </lineage>
</organism>
<dbReference type="Gene3D" id="3.30.1150.10">
    <property type="match status" value="1"/>
</dbReference>
<dbReference type="Gene3D" id="1.25.40.10">
    <property type="entry name" value="Tetratricopeptide repeat domain"/>
    <property type="match status" value="1"/>
</dbReference>
<evidence type="ECO:0008006" key="4">
    <source>
        <dbReference type="Google" id="ProtNLM"/>
    </source>
</evidence>
<gene>
    <name evidence="2" type="ORF">EJ995_08705</name>
</gene>